<dbReference type="EMBL" id="MH522715">
    <property type="protein sequence ID" value="AXQ85654.1"/>
    <property type="molecule type" value="Genomic_DNA"/>
</dbReference>
<proteinExistence type="predicted"/>
<sequence>MGVWRILYICISKWCTLKNKFEGATVCMSIKKSFALAGLAITMLVGGSYLNHTETSMELAIRFVT</sequence>
<name>A0A385EK86_BACPU</name>
<reference evidence="1" key="1">
    <citation type="submission" date="2018-06" db="EMBL/GenBank/DDBJ databases">
        <title>Plasmid diversity in Bacillus pumilus.</title>
        <authorList>
            <person name="Evdokimova O.V."/>
            <person name="Valentovich L.N."/>
        </authorList>
    </citation>
    <scope>NUCLEOTIDE SEQUENCE</scope>
    <source>
        <strain evidence="1">MRL1</strain>
        <plasmid evidence="1">pBP-MRL1</plasmid>
    </source>
</reference>
<organism evidence="1">
    <name type="scientific">Bacillus pumilus</name>
    <name type="common">Bacillus mesentericus</name>
    <dbReference type="NCBI Taxonomy" id="1408"/>
    <lineage>
        <taxon>Bacteria</taxon>
        <taxon>Bacillati</taxon>
        <taxon>Bacillota</taxon>
        <taxon>Bacilli</taxon>
        <taxon>Bacillales</taxon>
        <taxon>Bacillaceae</taxon>
        <taxon>Bacillus</taxon>
    </lineage>
</organism>
<evidence type="ECO:0000313" key="1">
    <source>
        <dbReference type="EMBL" id="AXQ85654.1"/>
    </source>
</evidence>
<dbReference type="AlphaFoldDB" id="A0A385EK86"/>
<geneLocation type="plasmid" evidence="1">
    <name>pBP-MRL1</name>
</geneLocation>
<keyword evidence="1" id="KW-0614">Plasmid</keyword>
<protein>
    <submittedName>
        <fullName evidence="1">RapB</fullName>
    </submittedName>
</protein>
<accession>A0A385EK86</accession>